<protein>
    <submittedName>
        <fullName evidence="1">Helicase</fullName>
    </submittedName>
</protein>
<dbReference type="Proteomes" id="UP000006160">
    <property type="component" value="Unassembled WGS sequence"/>
</dbReference>
<dbReference type="AlphaFoldDB" id="A0A9P2G7B1"/>
<name>A0A9P2G7B1_CLOBO</name>
<gene>
    <name evidence="1" type="ORF">CLG_B1339</name>
</gene>
<dbReference type="EMBL" id="ACSJ01000007">
    <property type="protein sequence ID" value="EES91288.1"/>
    <property type="molecule type" value="Genomic_DNA"/>
</dbReference>
<accession>A0A9P2G7B1</accession>
<evidence type="ECO:0000313" key="2">
    <source>
        <dbReference type="Proteomes" id="UP000006160"/>
    </source>
</evidence>
<keyword evidence="1" id="KW-0378">Hydrolase</keyword>
<keyword evidence="1" id="KW-0547">Nucleotide-binding</keyword>
<sequence>MKISKVLGSEKERGASSNTTADIYVINRENVVWLVKHYGKDRLFDMVVIDSFQVLNHQNPKDLRH</sequence>
<evidence type="ECO:0000313" key="1">
    <source>
        <dbReference type="EMBL" id="EES91288.1"/>
    </source>
</evidence>
<dbReference type="GO" id="GO:0004386">
    <property type="term" value="F:helicase activity"/>
    <property type="evidence" value="ECO:0007669"/>
    <property type="project" value="UniProtKB-KW"/>
</dbReference>
<reference evidence="1 2" key="1">
    <citation type="submission" date="2009-10" db="EMBL/GenBank/DDBJ databases">
        <authorList>
            <person name="Shrivastava S."/>
            <person name="Brinkac L.B."/>
            <person name="Brown J.L."/>
            <person name="Bruce D.B."/>
            <person name="Detter C."/>
            <person name="Green L.D."/>
            <person name="Munk C.A."/>
            <person name="Rogers Y.C."/>
            <person name="Tapia R."/>
            <person name="Saunders E.S."/>
            <person name="Sims D.R."/>
            <person name="Smith L.A."/>
            <person name="Smith T.J."/>
            <person name="Sutton G."/>
            <person name="Brettin T."/>
        </authorList>
    </citation>
    <scope>NUCLEOTIDE SEQUENCE [LARGE SCALE GENOMIC DNA]</scope>
    <source>
        <strain evidence="2">D str. 1873</strain>
    </source>
</reference>
<keyword evidence="1" id="KW-0067">ATP-binding</keyword>
<organism evidence="1 2">
    <name type="scientific">Clostridium botulinum D str. 1873</name>
    <dbReference type="NCBI Taxonomy" id="592027"/>
    <lineage>
        <taxon>Bacteria</taxon>
        <taxon>Bacillati</taxon>
        <taxon>Bacillota</taxon>
        <taxon>Clostridia</taxon>
        <taxon>Eubacteriales</taxon>
        <taxon>Clostridiaceae</taxon>
        <taxon>Clostridium</taxon>
    </lineage>
</organism>
<proteinExistence type="predicted"/>
<comment type="caution">
    <text evidence="1">The sequence shown here is derived from an EMBL/GenBank/DDBJ whole genome shotgun (WGS) entry which is preliminary data.</text>
</comment>
<keyword evidence="1" id="KW-0347">Helicase</keyword>